<dbReference type="STRING" id="1182543.W9WTQ9"/>
<dbReference type="Pfam" id="PF01504">
    <property type="entry name" value="PIP5K"/>
    <property type="match status" value="1"/>
</dbReference>
<dbReference type="PANTHER" id="PTHR23086">
    <property type="entry name" value="PHOSPHATIDYLINOSITOL-4-PHOSPHATE 5-KINASE"/>
    <property type="match status" value="1"/>
</dbReference>
<dbReference type="SMART" id="SM00330">
    <property type="entry name" value="PIPKc"/>
    <property type="match status" value="1"/>
</dbReference>
<evidence type="ECO:0000256" key="1">
    <source>
        <dbReference type="PROSITE-ProRule" id="PRU00781"/>
    </source>
</evidence>
<dbReference type="OrthoDB" id="70770at2759"/>
<dbReference type="AlphaFoldDB" id="W9WTQ9"/>
<dbReference type="GO" id="GO:0016308">
    <property type="term" value="F:1-phosphatidylinositol-4-phosphate 5-kinase activity"/>
    <property type="evidence" value="ECO:0007669"/>
    <property type="project" value="TreeGrafter"/>
</dbReference>
<keyword evidence="1" id="KW-0808">Transferase</keyword>
<keyword evidence="4" id="KW-1185">Reference proteome</keyword>
<feature type="domain" description="PIPK" evidence="2">
    <location>
        <begin position="1"/>
        <end position="337"/>
    </location>
</feature>
<accession>W9WTQ9</accession>
<keyword evidence="1" id="KW-0418">Kinase</keyword>
<evidence type="ECO:0000313" key="3">
    <source>
        <dbReference type="EMBL" id="EXJ68031.1"/>
    </source>
</evidence>
<keyword evidence="1" id="KW-0067">ATP-binding</keyword>
<dbReference type="GO" id="GO:0005524">
    <property type="term" value="F:ATP binding"/>
    <property type="evidence" value="ECO:0007669"/>
    <property type="project" value="UniProtKB-UniRule"/>
</dbReference>
<keyword evidence="1" id="KW-0547">Nucleotide-binding</keyword>
<gene>
    <name evidence="3" type="ORF">A1O5_08646</name>
</gene>
<comment type="caution">
    <text evidence="3">The sequence shown here is derived from an EMBL/GenBank/DDBJ whole genome shotgun (WGS) entry which is preliminary data.</text>
</comment>
<dbReference type="PROSITE" id="PS51455">
    <property type="entry name" value="PIPK"/>
    <property type="match status" value="1"/>
</dbReference>
<dbReference type="GeneID" id="19193344"/>
<dbReference type="GO" id="GO:0046854">
    <property type="term" value="P:phosphatidylinositol phosphate biosynthetic process"/>
    <property type="evidence" value="ECO:0007669"/>
    <property type="project" value="TreeGrafter"/>
</dbReference>
<dbReference type="Gene3D" id="3.30.800.10">
    <property type="entry name" value="Phosphatidylinositol Phosphate Kinase II Beta"/>
    <property type="match status" value="1"/>
</dbReference>
<dbReference type="PANTHER" id="PTHR23086:SF126">
    <property type="entry name" value="PIPK DOMAIN-CONTAINING PROTEIN"/>
    <property type="match status" value="1"/>
</dbReference>
<name>W9WTQ9_9EURO</name>
<dbReference type="InterPro" id="IPR027484">
    <property type="entry name" value="PInositol-4-P-5-kinase_N"/>
</dbReference>
<dbReference type="RefSeq" id="XP_007747417.1">
    <property type="nucleotide sequence ID" value="XM_007749227.1"/>
</dbReference>
<dbReference type="Proteomes" id="UP000019471">
    <property type="component" value="Unassembled WGS sequence"/>
</dbReference>
<dbReference type="InterPro" id="IPR002498">
    <property type="entry name" value="PInositol-4-P-4/5-kinase_core"/>
</dbReference>
<evidence type="ECO:0000313" key="4">
    <source>
        <dbReference type="Proteomes" id="UP000019471"/>
    </source>
</evidence>
<dbReference type="SUPFAM" id="SSF56104">
    <property type="entry name" value="SAICAR synthase-like"/>
    <property type="match status" value="1"/>
</dbReference>
<sequence length="341" mass="40032">MGRRRDDKISRSIISAIQEDDESQRRSRLWRPLKTFFALYGLLLIRLRPELFKRLREKTWKLSDDEYKASFKGKDALVSKGDMGYSGSTFFNTKDNKFLIKSIPRRFEHTFFRDDLLEPYVSHMESHPKSLLVRITDFLGWRYPSIGGLFGIAPTYHLVMENLLHGQKEDSDWQTFDLKPMSYFFPERDVAGGRLASEATKSKLADNFEDKLLLSREQADEFLQLLEEDTELLEKHNAVDYSLMLVRIPKSSSSMDESQNPFNDPPNWRTGVPSQDDKWLFRVVILDFFWAKHKVHAKMMTMLINAWRMFDDKGPMSITTAAPEYRGRFLKMCREIVKVVE</sequence>
<dbReference type="GO" id="GO:0005886">
    <property type="term" value="C:plasma membrane"/>
    <property type="evidence" value="ECO:0007669"/>
    <property type="project" value="TreeGrafter"/>
</dbReference>
<dbReference type="InterPro" id="IPR027483">
    <property type="entry name" value="PInositol-4-P-4/5-kinase_C_sf"/>
</dbReference>
<dbReference type="Gene3D" id="3.30.810.10">
    <property type="entry name" value="2-Layer Sandwich"/>
    <property type="match status" value="1"/>
</dbReference>
<dbReference type="EMBL" id="AMGX01000014">
    <property type="protein sequence ID" value="EXJ68031.1"/>
    <property type="molecule type" value="Genomic_DNA"/>
</dbReference>
<dbReference type="HOGENOM" id="CLU_052383_0_0_1"/>
<proteinExistence type="predicted"/>
<dbReference type="eggNOG" id="KOG0229">
    <property type="taxonomic scope" value="Eukaryota"/>
</dbReference>
<protein>
    <recommendedName>
        <fullName evidence="2">PIPK domain-containing protein</fullName>
    </recommendedName>
</protein>
<evidence type="ECO:0000259" key="2">
    <source>
        <dbReference type="PROSITE" id="PS51455"/>
    </source>
</evidence>
<dbReference type="InterPro" id="IPR023610">
    <property type="entry name" value="PInositol-4/5-P-5/4-kinase"/>
</dbReference>
<reference evidence="3 4" key="1">
    <citation type="submission" date="2013-03" db="EMBL/GenBank/DDBJ databases">
        <title>The Genome Sequence of Cladophialophora psammophila CBS 110553.</title>
        <authorList>
            <consortium name="The Broad Institute Genomics Platform"/>
            <person name="Cuomo C."/>
            <person name="de Hoog S."/>
            <person name="Gorbushina A."/>
            <person name="Walker B."/>
            <person name="Young S.K."/>
            <person name="Zeng Q."/>
            <person name="Gargeya S."/>
            <person name="Fitzgerald M."/>
            <person name="Haas B."/>
            <person name="Abouelleil A."/>
            <person name="Allen A.W."/>
            <person name="Alvarado L."/>
            <person name="Arachchi H.M."/>
            <person name="Berlin A.M."/>
            <person name="Chapman S.B."/>
            <person name="Gainer-Dewar J."/>
            <person name="Goldberg J."/>
            <person name="Griggs A."/>
            <person name="Gujja S."/>
            <person name="Hansen M."/>
            <person name="Howarth C."/>
            <person name="Imamovic A."/>
            <person name="Ireland A."/>
            <person name="Larimer J."/>
            <person name="McCowan C."/>
            <person name="Murphy C."/>
            <person name="Pearson M."/>
            <person name="Poon T.W."/>
            <person name="Priest M."/>
            <person name="Roberts A."/>
            <person name="Saif S."/>
            <person name="Shea T."/>
            <person name="Sisk P."/>
            <person name="Sykes S."/>
            <person name="Wortman J."/>
            <person name="Nusbaum C."/>
            <person name="Birren B."/>
        </authorList>
    </citation>
    <scope>NUCLEOTIDE SEQUENCE [LARGE SCALE GENOMIC DNA]</scope>
    <source>
        <strain evidence="3 4">CBS 110553</strain>
    </source>
</reference>
<organism evidence="3 4">
    <name type="scientific">Cladophialophora psammophila CBS 110553</name>
    <dbReference type="NCBI Taxonomy" id="1182543"/>
    <lineage>
        <taxon>Eukaryota</taxon>
        <taxon>Fungi</taxon>
        <taxon>Dikarya</taxon>
        <taxon>Ascomycota</taxon>
        <taxon>Pezizomycotina</taxon>
        <taxon>Eurotiomycetes</taxon>
        <taxon>Chaetothyriomycetidae</taxon>
        <taxon>Chaetothyriales</taxon>
        <taxon>Herpotrichiellaceae</taxon>
        <taxon>Cladophialophora</taxon>
    </lineage>
</organism>